<reference evidence="1" key="1">
    <citation type="submission" date="2025-02" db="EMBL/GenBank/DDBJ databases">
        <authorList>
            <consortium name="NCBI Genome Project"/>
        </authorList>
    </citation>
    <scope>NUCLEOTIDE SEQUENCE</scope>
</reference>
<accession>A0AAJ8BNB2</accession>
<evidence type="ECO:0000313" key="1">
    <source>
        <dbReference type="RefSeq" id="XP_059600837.1"/>
    </source>
</evidence>
<name>A0AAJ8BNB2_ASPNG</name>
<dbReference type="VEuPathDB" id="FungiDB:An07g00430"/>
<dbReference type="GeneID" id="84591242"/>
<dbReference type="KEGG" id="ang:An07g00430"/>
<sequence>MCWLLVPGDEFHQMNEFDGHQLGENSRSRSKRVKGTCSVHMLSMIATQNLRIMSNRRVGQEPSGRGKLHKQNLQAAGVATDRVLHSLPMAGQIDQRIVSMPYEAVALTDHCTYSQELMDQPPGLPVWALDVALFPHDPNLL</sequence>
<proteinExistence type="predicted"/>
<gene>
    <name evidence="1" type="ORF">An07g00430</name>
</gene>
<protein>
    <submittedName>
        <fullName evidence="1">Uncharacterized protein</fullName>
    </submittedName>
</protein>
<dbReference type="AlphaFoldDB" id="A0AAJ8BNB2"/>
<dbReference type="RefSeq" id="XP_059600837.1">
    <property type="nucleotide sequence ID" value="XM_059748164.1"/>
</dbReference>
<organism evidence="1">
    <name type="scientific">Aspergillus niger</name>
    <dbReference type="NCBI Taxonomy" id="5061"/>
    <lineage>
        <taxon>Eukaryota</taxon>
        <taxon>Fungi</taxon>
        <taxon>Dikarya</taxon>
        <taxon>Ascomycota</taxon>
        <taxon>Pezizomycotina</taxon>
        <taxon>Eurotiomycetes</taxon>
        <taxon>Eurotiomycetidae</taxon>
        <taxon>Eurotiales</taxon>
        <taxon>Aspergillaceae</taxon>
        <taxon>Aspergillus</taxon>
        <taxon>Aspergillus subgen. Circumdati</taxon>
    </lineage>
</organism>
<reference evidence="1" key="2">
    <citation type="submission" date="2025-08" db="UniProtKB">
        <authorList>
            <consortium name="RefSeq"/>
        </authorList>
    </citation>
    <scope>IDENTIFICATION</scope>
</reference>